<evidence type="ECO:0000313" key="4">
    <source>
        <dbReference type="EMBL" id="KUF17469.1"/>
    </source>
</evidence>
<accession>A0A0W7X3R4</accession>
<dbReference type="PROSITE" id="PS51898">
    <property type="entry name" value="TYR_RECOMBINASE"/>
    <property type="match status" value="1"/>
</dbReference>
<feature type="domain" description="Tyr recombinase" evidence="3">
    <location>
        <begin position="145"/>
        <end position="344"/>
    </location>
</feature>
<dbReference type="GO" id="GO:0006310">
    <property type="term" value="P:DNA recombination"/>
    <property type="evidence" value="ECO:0007669"/>
    <property type="project" value="UniProtKB-KW"/>
</dbReference>
<comment type="caution">
    <text evidence="4">The sequence shown here is derived from an EMBL/GenBank/DDBJ whole genome shotgun (WGS) entry which is preliminary data.</text>
</comment>
<dbReference type="Gene3D" id="1.10.150.130">
    <property type="match status" value="1"/>
</dbReference>
<dbReference type="PANTHER" id="PTHR34605:SF4">
    <property type="entry name" value="DNA ADENINE METHYLTRANSFERASE"/>
    <property type="match status" value="1"/>
</dbReference>
<gene>
    <name evidence="4" type="ORF">AT728_16285</name>
</gene>
<dbReference type="Proteomes" id="UP000054804">
    <property type="component" value="Unassembled WGS sequence"/>
</dbReference>
<sequence length="346" mass="37900">MPSAQGAPEPAAFSAEVRAKLAELEERSRQHEHNHRPDNTKDGYAADWRQWEAFCVLLQLPVTAITPGSLTAFVEWLWHQPGWKEGTLMAPTTIDRRLSGVVVTGRTRHRLTLDKTVAARARRVLKAKVKARDQQPELGPRRGRGQAPALLVDHLRQVAGAVPDSLLGLRDKAIGTMAFAAMAREHEIAFLRLGGVTAHEHGLLVDLRVSKVKPRVAKVPRGTRPSTCPVRAWHAWTKAAGLDGPDADPDSFAFRRLHPRWHTVLAPGLTPETIGDVITRLGAWAELDFRPTGHSARRGGATSAKRAGADRKAIAAQGGWTDNSTAMEGYFEEVDGWEDNAMNGVL</sequence>
<reference evidence="4 5" key="1">
    <citation type="submission" date="2015-12" db="EMBL/GenBank/DDBJ databases">
        <title>Draft genome sequence of Streptomyces silvensis ATCC 53525, a producer of novel hormone antagonists.</title>
        <authorList>
            <person name="Johnston C.W."/>
            <person name="Li Y."/>
            <person name="Magarvey N.A."/>
        </authorList>
    </citation>
    <scope>NUCLEOTIDE SEQUENCE [LARGE SCALE GENOMIC DNA]</scope>
    <source>
        <strain evidence="4 5">ATCC 53525</strain>
    </source>
</reference>
<proteinExistence type="predicted"/>
<organism evidence="4 5">
    <name type="scientific">Streptomyces silvensis</name>
    <dbReference type="NCBI Taxonomy" id="1765722"/>
    <lineage>
        <taxon>Bacteria</taxon>
        <taxon>Bacillati</taxon>
        <taxon>Actinomycetota</taxon>
        <taxon>Actinomycetes</taxon>
        <taxon>Kitasatosporales</taxon>
        <taxon>Streptomycetaceae</taxon>
        <taxon>Streptomyces</taxon>
    </lineage>
</organism>
<dbReference type="AlphaFoldDB" id="A0A0W7X3R4"/>
<protein>
    <submittedName>
        <fullName evidence="4">Integrase</fullName>
    </submittedName>
</protein>
<dbReference type="SUPFAM" id="SSF47823">
    <property type="entry name" value="lambda integrase-like, N-terminal domain"/>
    <property type="match status" value="1"/>
</dbReference>
<dbReference type="InterPro" id="IPR013762">
    <property type="entry name" value="Integrase-like_cat_sf"/>
</dbReference>
<evidence type="ECO:0000256" key="2">
    <source>
        <dbReference type="ARBA" id="ARBA00023172"/>
    </source>
</evidence>
<evidence type="ECO:0000313" key="5">
    <source>
        <dbReference type="Proteomes" id="UP000054804"/>
    </source>
</evidence>
<evidence type="ECO:0000259" key="3">
    <source>
        <dbReference type="PROSITE" id="PS51898"/>
    </source>
</evidence>
<dbReference type="STRING" id="1765722.AT728_16285"/>
<dbReference type="GO" id="GO:0003677">
    <property type="term" value="F:DNA binding"/>
    <property type="evidence" value="ECO:0007669"/>
    <property type="project" value="UniProtKB-KW"/>
</dbReference>
<dbReference type="GO" id="GO:0015074">
    <property type="term" value="P:DNA integration"/>
    <property type="evidence" value="ECO:0007669"/>
    <property type="project" value="InterPro"/>
</dbReference>
<keyword evidence="5" id="KW-1185">Reference proteome</keyword>
<evidence type="ECO:0000256" key="1">
    <source>
        <dbReference type="ARBA" id="ARBA00023125"/>
    </source>
</evidence>
<dbReference type="SUPFAM" id="SSF56349">
    <property type="entry name" value="DNA breaking-rejoining enzymes"/>
    <property type="match status" value="1"/>
</dbReference>
<dbReference type="EMBL" id="LOCL01000034">
    <property type="protein sequence ID" value="KUF17469.1"/>
    <property type="molecule type" value="Genomic_DNA"/>
</dbReference>
<name>A0A0W7X3R4_9ACTN</name>
<keyword evidence="2" id="KW-0233">DNA recombination</keyword>
<dbReference type="InterPro" id="IPR002104">
    <property type="entry name" value="Integrase_catalytic"/>
</dbReference>
<dbReference type="Gene3D" id="1.10.443.10">
    <property type="entry name" value="Intergrase catalytic core"/>
    <property type="match status" value="1"/>
</dbReference>
<dbReference type="InterPro" id="IPR052925">
    <property type="entry name" value="Phage_Integrase-like_Recomb"/>
</dbReference>
<dbReference type="InterPro" id="IPR011010">
    <property type="entry name" value="DNA_brk_join_enz"/>
</dbReference>
<dbReference type="InterPro" id="IPR010998">
    <property type="entry name" value="Integrase_recombinase_N"/>
</dbReference>
<dbReference type="PANTHER" id="PTHR34605">
    <property type="entry name" value="PHAGE_INTEGRASE DOMAIN-CONTAINING PROTEIN"/>
    <property type="match status" value="1"/>
</dbReference>
<keyword evidence="1" id="KW-0238">DNA-binding</keyword>